<organism evidence="4 5">
    <name type="scientific">Klebsormidium nitens</name>
    <name type="common">Green alga</name>
    <name type="synonym">Ulothrix nitens</name>
    <dbReference type="NCBI Taxonomy" id="105231"/>
    <lineage>
        <taxon>Eukaryota</taxon>
        <taxon>Viridiplantae</taxon>
        <taxon>Streptophyta</taxon>
        <taxon>Klebsormidiophyceae</taxon>
        <taxon>Klebsormidiales</taxon>
        <taxon>Klebsormidiaceae</taxon>
        <taxon>Klebsormidium</taxon>
    </lineage>
</organism>
<protein>
    <recommendedName>
        <fullName evidence="2">Succinate dehydrogenase assembly factor 4, mitochondrial</fullName>
    </recommendedName>
</protein>
<evidence type="ECO:0000256" key="3">
    <source>
        <dbReference type="SAM" id="MobiDB-lite"/>
    </source>
</evidence>
<gene>
    <name evidence="4" type="ORF">KFL_013490010</name>
</gene>
<evidence type="ECO:0000256" key="2">
    <source>
        <dbReference type="ARBA" id="ARBA00022170"/>
    </source>
</evidence>
<feature type="compositionally biased region" description="Polar residues" evidence="3">
    <location>
        <begin position="152"/>
        <end position="165"/>
    </location>
</feature>
<feature type="non-terminal residue" evidence="4">
    <location>
        <position position="1"/>
    </location>
</feature>
<feature type="compositionally biased region" description="Gly residues" evidence="3">
    <location>
        <begin position="175"/>
        <end position="186"/>
    </location>
</feature>
<dbReference type="InterPro" id="IPR012875">
    <property type="entry name" value="SDHF4"/>
</dbReference>
<dbReference type="PANTHER" id="PTHR28524">
    <property type="entry name" value="SUCCINATE DEHYDROGENASE ASSEMBLY FACTOR 4, MITOCHONDRIAL"/>
    <property type="match status" value="1"/>
</dbReference>
<keyword evidence="5" id="KW-1185">Reference proteome</keyword>
<dbReference type="OMA" id="QWMHART"/>
<dbReference type="PANTHER" id="PTHR28524:SF3">
    <property type="entry name" value="SUCCINATE DEHYDROGENASE ASSEMBLY FACTOR 4, MITOCHONDRIAL"/>
    <property type="match status" value="1"/>
</dbReference>
<reference evidence="4 5" key="1">
    <citation type="journal article" date="2014" name="Nat. Commun.">
        <title>Klebsormidium flaccidum genome reveals primary factors for plant terrestrial adaptation.</title>
        <authorList>
            <person name="Hori K."/>
            <person name="Maruyama F."/>
            <person name="Fujisawa T."/>
            <person name="Togashi T."/>
            <person name="Yamamoto N."/>
            <person name="Seo M."/>
            <person name="Sato S."/>
            <person name="Yamada T."/>
            <person name="Mori H."/>
            <person name="Tajima N."/>
            <person name="Moriyama T."/>
            <person name="Ikeuchi M."/>
            <person name="Watanabe M."/>
            <person name="Wada H."/>
            <person name="Kobayashi K."/>
            <person name="Saito M."/>
            <person name="Masuda T."/>
            <person name="Sasaki-Sekimoto Y."/>
            <person name="Mashiguchi K."/>
            <person name="Awai K."/>
            <person name="Shimojima M."/>
            <person name="Masuda S."/>
            <person name="Iwai M."/>
            <person name="Nobusawa T."/>
            <person name="Narise T."/>
            <person name="Kondo S."/>
            <person name="Saito H."/>
            <person name="Sato R."/>
            <person name="Murakawa M."/>
            <person name="Ihara Y."/>
            <person name="Oshima-Yamada Y."/>
            <person name="Ohtaka K."/>
            <person name="Satoh M."/>
            <person name="Sonobe K."/>
            <person name="Ishii M."/>
            <person name="Ohtani R."/>
            <person name="Kanamori-Sato M."/>
            <person name="Honoki R."/>
            <person name="Miyazaki D."/>
            <person name="Mochizuki H."/>
            <person name="Umetsu J."/>
            <person name="Higashi K."/>
            <person name="Shibata D."/>
            <person name="Kamiya Y."/>
            <person name="Sato N."/>
            <person name="Nakamura Y."/>
            <person name="Tabata S."/>
            <person name="Ida S."/>
            <person name="Kurokawa K."/>
            <person name="Ohta H."/>
        </authorList>
    </citation>
    <scope>NUCLEOTIDE SEQUENCE [LARGE SCALE GENOMIC DNA]</scope>
    <source>
        <strain evidence="4 5">NIES-2285</strain>
    </source>
</reference>
<comment type="similarity">
    <text evidence="1">Belongs to the SDHAF4 family.</text>
</comment>
<feature type="compositionally biased region" description="Polar residues" evidence="3">
    <location>
        <begin position="112"/>
        <end position="127"/>
    </location>
</feature>
<dbReference type="OrthoDB" id="2021057at2759"/>
<dbReference type="Pfam" id="PF07896">
    <property type="entry name" value="DUF1674"/>
    <property type="match status" value="1"/>
</dbReference>
<sequence length="228" mass="23472">EIVLGGEKHPDSKPGRPNYHSLIEDSALQGIPQNMAFRGGRALVQVLRNLAASSSPAAHSSSVTSQCGAALSPCLETSSQWMHARTVSTRSWTLMQSAAPEGGPAAGKAESHQVNPTNQREGQQGSAPNVAADIRASHDSGPASGKEKSFEVNPTNHGESQQGSAPNVAADEGMVKGGAAGGGVEAGGEDEDEPVSNRNPVTGEIGGPRGPEPTRFGDWEKGGRCTDF</sequence>
<evidence type="ECO:0000256" key="1">
    <source>
        <dbReference type="ARBA" id="ARBA00005701"/>
    </source>
</evidence>
<dbReference type="STRING" id="105231.A0A1Y1IQJ3"/>
<evidence type="ECO:0000313" key="4">
    <source>
        <dbReference type="EMBL" id="GAQ93185.1"/>
    </source>
</evidence>
<dbReference type="Proteomes" id="UP000054558">
    <property type="component" value="Unassembled WGS sequence"/>
</dbReference>
<feature type="region of interest" description="Disordered" evidence="3">
    <location>
        <begin position="98"/>
        <end position="228"/>
    </location>
</feature>
<accession>A0A1Y1IQJ3</accession>
<evidence type="ECO:0000313" key="5">
    <source>
        <dbReference type="Proteomes" id="UP000054558"/>
    </source>
</evidence>
<dbReference type="AlphaFoldDB" id="A0A1Y1IQJ3"/>
<name>A0A1Y1IQJ3_KLENI</name>
<feature type="compositionally biased region" description="Basic and acidic residues" evidence="3">
    <location>
        <begin position="215"/>
        <end position="228"/>
    </location>
</feature>
<proteinExistence type="inferred from homology"/>
<feature type="compositionally biased region" description="Low complexity" evidence="3">
    <location>
        <begin position="98"/>
        <end position="108"/>
    </location>
</feature>
<dbReference type="EMBL" id="DF238298">
    <property type="protein sequence ID" value="GAQ93185.1"/>
    <property type="molecule type" value="Genomic_DNA"/>
</dbReference>